<proteinExistence type="predicted"/>
<protein>
    <submittedName>
        <fullName evidence="2">Uncharacterized protein</fullName>
    </submittedName>
</protein>
<reference evidence="2" key="1">
    <citation type="submission" date="2025-08" db="UniProtKB">
        <authorList>
            <consortium name="Ensembl"/>
        </authorList>
    </citation>
    <scope>IDENTIFICATION</scope>
</reference>
<keyword evidence="1" id="KW-0472">Membrane</keyword>
<name>A0A8C4UCR1_FALTI</name>
<keyword evidence="1" id="KW-0812">Transmembrane</keyword>
<keyword evidence="3" id="KW-1185">Reference proteome</keyword>
<keyword evidence="1" id="KW-1133">Transmembrane helix</keyword>
<dbReference type="Proteomes" id="UP000694562">
    <property type="component" value="Unplaced"/>
</dbReference>
<sequence>MKVKGLYKVNRSILITFGVISIFSGILPFSPAFSYKLWFFGWSVCLTSAICNGALVGRTNTHFKKSIVSEFSICYASVQSAAAVATLLLGPYHHYSLAAIDFPNLCRDPSHHEWYHLSLQIQDLCLSSAIFHASSGFVMTFVRLLQFGRLKPTLNPQK</sequence>
<accession>A0A8C4UCR1</accession>
<feature type="transmembrane region" description="Helical" evidence="1">
    <location>
        <begin position="37"/>
        <end position="55"/>
    </location>
</feature>
<organism evidence="2 3">
    <name type="scientific">Falco tinnunculus</name>
    <name type="common">Common kestrel</name>
    <dbReference type="NCBI Taxonomy" id="100819"/>
    <lineage>
        <taxon>Eukaryota</taxon>
        <taxon>Metazoa</taxon>
        <taxon>Chordata</taxon>
        <taxon>Craniata</taxon>
        <taxon>Vertebrata</taxon>
        <taxon>Euteleostomi</taxon>
        <taxon>Archelosauria</taxon>
        <taxon>Archosauria</taxon>
        <taxon>Dinosauria</taxon>
        <taxon>Saurischia</taxon>
        <taxon>Theropoda</taxon>
        <taxon>Coelurosauria</taxon>
        <taxon>Aves</taxon>
        <taxon>Neognathae</taxon>
        <taxon>Neoaves</taxon>
        <taxon>Telluraves</taxon>
        <taxon>Australaves</taxon>
        <taxon>Falconiformes</taxon>
        <taxon>Falconidae</taxon>
        <taxon>Falco</taxon>
    </lineage>
</organism>
<reference evidence="2" key="2">
    <citation type="submission" date="2025-09" db="UniProtKB">
        <authorList>
            <consortium name="Ensembl"/>
        </authorList>
    </citation>
    <scope>IDENTIFICATION</scope>
</reference>
<evidence type="ECO:0000256" key="1">
    <source>
        <dbReference type="SAM" id="Phobius"/>
    </source>
</evidence>
<feature type="transmembrane region" description="Helical" evidence="1">
    <location>
        <begin position="12"/>
        <end position="31"/>
    </location>
</feature>
<evidence type="ECO:0000313" key="3">
    <source>
        <dbReference type="Proteomes" id="UP000694562"/>
    </source>
</evidence>
<dbReference type="AlphaFoldDB" id="A0A8C4UCR1"/>
<evidence type="ECO:0000313" key="2">
    <source>
        <dbReference type="Ensembl" id="ENSFTIP00000009686.1"/>
    </source>
</evidence>
<dbReference type="OMA" id="VGRTNTH"/>
<dbReference type="OrthoDB" id="9446700at2759"/>
<dbReference type="Ensembl" id="ENSFTIT00000010119.1">
    <property type="protein sequence ID" value="ENSFTIP00000009686.1"/>
    <property type="gene ID" value="ENSFTIG00000006537.1"/>
</dbReference>